<sequence length="112" mass="12268">MALIISIDCCGVVIDSLESNSKTINAIVTKAQEQGQKVWLRICLKDVSQNIDIELCCGEPPSNAVPPAAKRGSLIEKNIKKLWLELGCAGEQVNAQKISAFLLYFQSYINQS</sequence>
<gene>
    <name evidence="1" type="ORF">DS957_022385</name>
</gene>
<reference evidence="1 2" key="1">
    <citation type="submission" date="2018-08" db="EMBL/GenBank/DDBJ databases">
        <title>Vibrio harveyi strains pathogenic to white snook Centropomus viridis Lockington (1877) and potential probiotic bacteria.</title>
        <authorList>
            <person name="Soto-Rodriguez S."/>
            <person name="Gomez-Gil B."/>
            <person name="Lozano-Olvera R."/>
        </authorList>
    </citation>
    <scope>NUCLEOTIDE SEQUENCE [LARGE SCALE GENOMIC DNA]</scope>
    <source>
        <strain evidence="1 2">CAIM 1508</strain>
    </source>
</reference>
<dbReference type="Proteomes" id="UP000253437">
    <property type="component" value="Unassembled WGS sequence"/>
</dbReference>
<protein>
    <submittedName>
        <fullName evidence="1">Uncharacterized protein</fullName>
    </submittedName>
</protein>
<evidence type="ECO:0000313" key="2">
    <source>
        <dbReference type="Proteomes" id="UP000253437"/>
    </source>
</evidence>
<comment type="caution">
    <text evidence="1">The sequence shown here is derived from an EMBL/GenBank/DDBJ whole genome shotgun (WGS) entry which is preliminary data.</text>
</comment>
<dbReference type="RefSeq" id="WP_033008428.1">
    <property type="nucleotide sequence ID" value="NZ_CAKMTR010000025.1"/>
</dbReference>
<organism evidence="1 2">
    <name type="scientific">Vibrio harveyi</name>
    <name type="common">Beneckea harveyi</name>
    <dbReference type="NCBI Taxonomy" id="669"/>
    <lineage>
        <taxon>Bacteria</taxon>
        <taxon>Pseudomonadati</taxon>
        <taxon>Pseudomonadota</taxon>
        <taxon>Gammaproteobacteria</taxon>
        <taxon>Vibrionales</taxon>
        <taxon>Vibrionaceae</taxon>
        <taxon>Vibrio</taxon>
    </lineage>
</organism>
<dbReference type="AlphaFoldDB" id="A0A8B3E6F7"/>
<accession>A0A8B3E6F7</accession>
<proteinExistence type="predicted"/>
<evidence type="ECO:0000313" key="1">
    <source>
        <dbReference type="EMBL" id="RIW05815.1"/>
    </source>
</evidence>
<name>A0A8B3E6F7_VIBHA</name>
<dbReference type="EMBL" id="QOUW02000127">
    <property type="protein sequence ID" value="RIW05815.1"/>
    <property type="molecule type" value="Genomic_DNA"/>
</dbReference>